<reference evidence="2 3" key="1">
    <citation type="journal article" date="2018" name="Nat. Genet.">
        <title>The Rosa genome provides new insights in the design of modern roses.</title>
        <authorList>
            <person name="Bendahmane M."/>
        </authorList>
    </citation>
    <scope>NUCLEOTIDE SEQUENCE [LARGE SCALE GENOMIC DNA]</scope>
    <source>
        <strain evidence="3">cv. Old Blush</strain>
    </source>
</reference>
<dbReference type="EMBL" id="PDCK01000043">
    <property type="protein sequence ID" value="PRQ33458.1"/>
    <property type="molecule type" value="Genomic_DNA"/>
</dbReference>
<sequence>MMMELAVRKLPVLSFSKIDVKPQEQRRRVSFVSSALPETVASVAIAATVVGAAATILVRRNKAAEAAEVPMKDCEACGGSGICPECKGEGFVLKRLSDESAERARLASKNAATRYTAGLPKKWSYCTKCSSARSCRTCDGRGKIVLL</sequence>
<keyword evidence="2" id="KW-0346">Stress response</keyword>
<dbReference type="PANTHER" id="PTHR37230">
    <property type="entry name" value="OS06G0731300 PROTEIN"/>
    <property type="match status" value="1"/>
</dbReference>
<accession>A0A2P6QH05</accession>
<evidence type="ECO:0000313" key="3">
    <source>
        <dbReference type="Proteomes" id="UP000238479"/>
    </source>
</evidence>
<dbReference type="STRING" id="74649.A0A2P6QH05"/>
<comment type="caution">
    <text evidence="2">The sequence shown here is derived from an EMBL/GenBank/DDBJ whole genome shotgun (WGS) entry which is preliminary data.</text>
</comment>
<evidence type="ECO:0000313" key="2">
    <source>
        <dbReference type="EMBL" id="PRQ33458.1"/>
    </source>
</evidence>
<dbReference type="InterPro" id="IPR057217">
    <property type="entry name" value="DUF7895"/>
</dbReference>
<keyword evidence="3" id="KW-1185">Reference proteome</keyword>
<organism evidence="2 3">
    <name type="scientific">Rosa chinensis</name>
    <name type="common">China rose</name>
    <dbReference type="NCBI Taxonomy" id="74649"/>
    <lineage>
        <taxon>Eukaryota</taxon>
        <taxon>Viridiplantae</taxon>
        <taxon>Streptophyta</taxon>
        <taxon>Embryophyta</taxon>
        <taxon>Tracheophyta</taxon>
        <taxon>Spermatophyta</taxon>
        <taxon>Magnoliopsida</taxon>
        <taxon>eudicotyledons</taxon>
        <taxon>Gunneridae</taxon>
        <taxon>Pentapetalae</taxon>
        <taxon>rosids</taxon>
        <taxon>fabids</taxon>
        <taxon>Rosales</taxon>
        <taxon>Rosaceae</taxon>
        <taxon>Rosoideae</taxon>
        <taxon>Rosoideae incertae sedis</taxon>
        <taxon>Rosa</taxon>
    </lineage>
</organism>
<dbReference type="OMA" id="MKICEAC"/>
<dbReference type="Pfam" id="PF25433">
    <property type="entry name" value="DUF7895"/>
    <property type="match status" value="1"/>
</dbReference>
<feature type="domain" description="DUF7895" evidence="1">
    <location>
        <begin position="71"/>
        <end position="144"/>
    </location>
</feature>
<dbReference type="AlphaFoldDB" id="A0A2P6QH05"/>
<gene>
    <name evidence="2" type="ORF">RchiOBHm_Chr5g0057841</name>
</gene>
<name>A0A2P6QH05_ROSCH</name>
<proteinExistence type="predicted"/>
<protein>
    <submittedName>
        <fullName evidence="2">Putative Heat shock protein DnaJ, cysteine-rich</fullName>
    </submittedName>
</protein>
<dbReference type="Proteomes" id="UP000238479">
    <property type="component" value="Chromosome 5"/>
</dbReference>
<dbReference type="Gramene" id="PRQ33458">
    <property type="protein sequence ID" value="PRQ33458"/>
    <property type="gene ID" value="RchiOBHm_Chr5g0057841"/>
</dbReference>
<evidence type="ECO:0000259" key="1">
    <source>
        <dbReference type="Pfam" id="PF25433"/>
    </source>
</evidence>
<dbReference type="PANTHER" id="PTHR37230:SF1">
    <property type="entry name" value="OS06G0731300 PROTEIN"/>
    <property type="match status" value="1"/>
</dbReference>